<feature type="region of interest" description="Disordered" evidence="1">
    <location>
        <begin position="150"/>
        <end position="170"/>
    </location>
</feature>
<comment type="caution">
    <text evidence="2">The sequence shown here is derived from an EMBL/GenBank/DDBJ whole genome shotgun (WGS) entry which is preliminary data.</text>
</comment>
<protein>
    <submittedName>
        <fullName evidence="2">Uncharacterized protein</fullName>
    </submittedName>
</protein>
<organism evidence="2 3">
    <name type="scientific">Sedimenticola selenatireducens</name>
    <dbReference type="NCBI Taxonomy" id="191960"/>
    <lineage>
        <taxon>Bacteria</taxon>
        <taxon>Pseudomonadati</taxon>
        <taxon>Pseudomonadota</taxon>
        <taxon>Gammaproteobacteria</taxon>
        <taxon>Chromatiales</taxon>
        <taxon>Sedimenticolaceae</taxon>
        <taxon>Sedimenticola</taxon>
    </lineage>
</organism>
<dbReference type="EMBL" id="VMNH01000023">
    <property type="protein sequence ID" value="TVO70904.1"/>
    <property type="molecule type" value="Genomic_DNA"/>
</dbReference>
<gene>
    <name evidence="2" type="ORF">FHP88_15735</name>
</gene>
<name>A0A557S0F9_9GAMM</name>
<dbReference type="OrthoDB" id="7064103at2"/>
<reference evidence="2 3" key="1">
    <citation type="submission" date="2019-07" db="EMBL/GenBank/DDBJ databases">
        <title>The pathways for chlorine oxyanion respiration interact through the shared metabolite chlorate.</title>
        <authorList>
            <person name="Barnum T.P."/>
            <person name="Cheng Y."/>
            <person name="Hill K.A."/>
            <person name="Lucas L.N."/>
            <person name="Carlson H.K."/>
            <person name="Coates J.D."/>
        </authorList>
    </citation>
    <scope>NUCLEOTIDE SEQUENCE [LARGE SCALE GENOMIC DNA]</scope>
    <source>
        <strain evidence="2 3">BK-1</strain>
    </source>
</reference>
<proteinExistence type="predicted"/>
<evidence type="ECO:0000256" key="1">
    <source>
        <dbReference type="SAM" id="MobiDB-lite"/>
    </source>
</evidence>
<dbReference type="Proteomes" id="UP000316649">
    <property type="component" value="Unassembled WGS sequence"/>
</dbReference>
<sequence length="222" mass="24441">MLHDYQKLIERKVRADADEVTPSDLEDAFDASVIRYSKDRPRTLVRDVIAPGGQVLDLPTDWVPGFSIIQQLEYPIGSIPPVTLDDWEIYQAPAGESVLIGMSLQASVSVRVSFSVFHNVDETTDTIPLVDRDAVASWAAALVCDQLASRYSGDSDPTIQADSVDHGSKSREYASRAKSLRQNYFNDLGIDPKSNSAAGVVVDLDMPNSQGRDRLLHPGRLR</sequence>
<dbReference type="RefSeq" id="WP_144360041.1">
    <property type="nucleotide sequence ID" value="NZ_VMNH01000023.1"/>
</dbReference>
<evidence type="ECO:0000313" key="2">
    <source>
        <dbReference type="EMBL" id="TVO70904.1"/>
    </source>
</evidence>
<dbReference type="AlphaFoldDB" id="A0A557S0F9"/>
<evidence type="ECO:0000313" key="3">
    <source>
        <dbReference type="Proteomes" id="UP000316649"/>
    </source>
</evidence>
<accession>A0A557S0F9</accession>
<keyword evidence="3" id="KW-1185">Reference proteome</keyword>